<evidence type="ECO:0000313" key="1">
    <source>
        <dbReference type="EMBL" id="KAJ6831797.1"/>
    </source>
</evidence>
<comment type="caution">
    <text evidence="2">The sequence shown here is derived from an EMBL/GenBank/DDBJ whole genome shotgun (WGS) entry which is preliminary data.</text>
</comment>
<protein>
    <submittedName>
        <fullName evidence="2">Uncharacterized protein</fullName>
    </submittedName>
</protein>
<dbReference type="EMBL" id="JANAVB010016513">
    <property type="protein sequence ID" value="KAJ6831797.1"/>
    <property type="molecule type" value="Genomic_DNA"/>
</dbReference>
<dbReference type="AlphaFoldDB" id="A0AAX6I9L8"/>
<name>A0AAX6I9L8_IRIPA</name>
<evidence type="ECO:0000313" key="3">
    <source>
        <dbReference type="Proteomes" id="UP001140949"/>
    </source>
</evidence>
<keyword evidence="3" id="KW-1185">Reference proteome</keyword>
<dbReference type="Proteomes" id="UP001140949">
    <property type="component" value="Unassembled WGS sequence"/>
</dbReference>
<reference evidence="2" key="2">
    <citation type="submission" date="2023-04" db="EMBL/GenBank/DDBJ databases">
        <authorList>
            <person name="Bruccoleri R.E."/>
            <person name="Oakeley E.J."/>
            <person name="Faust A.-M."/>
            <person name="Dessus-Babus S."/>
            <person name="Altorfer M."/>
            <person name="Burckhardt D."/>
            <person name="Oertli M."/>
            <person name="Naumann U."/>
            <person name="Petersen F."/>
            <person name="Wong J."/>
        </authorList>
    </citation>
    <scope>NUCLEOTIDE SEQUENCE</scope>
    <source>
        <strain evidence="2">GSM-AAB239-AS_SAM_17_03QT</strain>
        <tissue evidence="2">Leaf</tissue>
    </source>
</reference>
<proteinExistence type="predicted"/>
<accession>A0AAX6I9L8</accession>
<organism evidence="2 3">
    <name type="scientific">Iris pallida</name>
    <name type="common">Sweet iris</name>
    <dbReference type="NCBI Taxonomy" id="29817"/>
    <lineage>
        <taxon>Eukaryota</taxon>
        <taxon>Viridiplantae</taxon>
        <taxon>Streptophyta</taxon>
        <taxon>Embryophyta</taxon>
        <taxon>Tracheophyta</taxon>
        <taxon>Spermatophyta</taxon>
        <taxon>Magnoliopsida</taxon>
        <taxon>Liliopsida</taxon>
        <taxon>Asparagales</taxon>
        <taxon>Iridaceae</taxon>
        <taxon>Iridoideae</taxon>
        <taxon>Irideae</taxon>
        <taxon>Iris</taxon>
    </lineage>
</organism>
<reference evidence="2" key="1">
    <citation type="journal article" date="2023" name="GigaByte">
        <title>Genome assembly of the bearded iris, Iris pallida Lam.</title>
        <authorList>
            <person name="Bruccoleri R.E."/>
            <person name="Oakeley E.J."/>
            <person name="Faust A.M.E."/>
            <person name="Altorfer M."/>
            <person name="Dessus-Babus S."/>
            <person name="Burckhardt D."/>
            <person name="Oertli M."/>
            <person name="Naumann U."/>
            <person name="Petersen F."/>
            <person name="Wong J."/>
        </authorList>
    </citation>
    <scope>NUCLEOTIDE SEQUENCE</scope>
    <source>
        <strain evidence="2">GSM-AAB239-AS_SAM_17_03QT</strain>
    </source>
</reference>
<evidence type="ECO:0000313" key="2">
    <source>
        <dbReference type="EMBL" id="KAJ6849701.1"/>
    </source>
</evidence>
<gene>
    <name evidence="2" type="ORF">M6B38_268305</name>
    <name evidence="1" type="ORF">M6B38_347130</name>
</gene>
<dbReference type="EMBL" id="JANAVB010003400">
    <property type="protein sequence ID" value="KAJ6849701.1"/>
    <property type="molecule type" value="Genomic_DNA"/>
</dbReference>
<sequence>MVFMVITIGFGRTLDRRGGKIGSSKRTVATTRNTKIVPEIAW</sequence>